<dbReference type="Proteomes" id="UP000322234">
    <property type="component" value="Unassembled WGS sequence"/>
</dbReference>
<keyword evidence="3" id="KW-1185">Reference proteome</keyword>
<feature type="compositionally biased region" description="Basic and acidic residues" evidence="1">
    <location>
        <begin position="19"/>
        <end position="59"/>
    </location>
</feature>
<protein>
    <submittedName>
        <fullName evidence="2">Uncharacterized protein</fullName>
    </submittedName>
</protein>
<dbReference type="EMBL" id="VBQZ03000023">
    <property type="protein sequence ID" value="MXQ84882.1"/>
    <property type="molecule type" value="Genomic_DNA"/>
</dbReference>
<evidence type="ECO:0000313" key="3">
    <source>
        <dbReference type="Proteomes" id="UP000322234"/>
    </source>
</evidence>
<sequence>MENRGEPLDVAKPGVACTVEDKEKLEDRGRTDHKGKMEDEEILKDKERSESETKLKEGNPKSQGMPVN</sequence>
<evidence type="ECO:0000256" key="1">
    <source>
        <dbReference type="SAM" id="MobiDB-lite"/>
    </source>
</evidence>
<proteinExistence type="predicted"/>
<reference evidence="2" key="1">
    <citation type="submission" date="2019-10" db="EMBL/GenBank/DDBJ databases">
        <title>The sequence and de novo assembly of the wild yak genome.</title>
        <authorList>
            <person name="Liu Y."/>
        </authorList>
    </citation>
    <scope>NUCLEOTIDE SEQUENCE [LARGE SCALE GENOMIC DNA]</scope>
    <source>
        <strain evidence="2">WY2019</strain>
    </source>
</reference>
<organism evidence="2 3">
    <name type="scientific">Bos mutus</name>
    <name type="common">wild yak</name>
    <dbReference type="NCBI Taxonomy" id="72004"/>
    <lineage>
        <taxon>Eukaryota</taxon>
        <taxon>Metazoa</taxon>
        <taxon>Chordata</taxon>
        <taxon>Craniata</taxon>
        <taxon>Vertebrata</taxon>
        <taxon>Euteleostomi</taxon>
        <taxon>Mammalia</taxon>
        <taxon>Eutheria</taxon>
        <taxon>Laurasiatheria</taxon>
        <taxon>Artiodactyla</taxon>
        <taxon>Ruminantia</taxon>
        <taxon>Pecora</taxon>
        <taxon>Bovidae</taxon>
        <taxon>Bovinae</taxon>
        <taxon>Bos</taxon>
    </lineage>
</organism>
<dbReference type="AlphaFoldDB" id="A0A6B0R6H8"/>
<comment type="caution">
    <text evidence="2">The sequence shown here is derived from an EMBL/GenBank/DDBJ whole genome shotgun (WGS) entry which is preliminary data.</text>
</comment>
<feature type="region of interest" description="Disordered" evidence="1">
    <location>
        <begin position="1"/>
        <end position="68"/>
    </location>
</feature>
<evidence type="ECO:0000313" key="2">
    <source>
        <dbReference type="EMBL" id="MXQ84882.1"/>
    </source>
</evidence>
<accession>A0A6B0R6H8</accession>
<gene>
    <name evidence="2" type="ORF">E5288_WYG021506</name>
</gene>
<name>A0A6B0R6H8_9CETA</name>